<evidence type="ECO:0000313" key="2">
    <source>
        <dbReference type="Proteomes" id="UP000224460"/>
    </source>
</evidence>
<reference evidence="1" key="1">
    <citation type="submission" date="2017-10" db="EMBL/GenBank/DDBJ databases">
        <title>Genome sequence of cellulolytic Lachnospiraceae bacterium XHS1971 isolated from hotspring sediment.</title>
        <authorList>
            <person name="Vasudevan G."/>
            <person name="Joshi A.J."/>
            <person name="Hivarkar S."/>
            <person name="Lanjekar V.B."/>
            <person name="Dhakephalkar P.K."/>
            <person name="Dagar S."/>
        </authorList>
    </citation>
    <scope>NUCLEOTIDE SEQUENCE</scope>
    <source>
        <strain evidence="1">XHS1971</strain>
    </source>
</reference>
<protein>
    <submittedName>
        <fullName evidence="1">Transglutaminase</fullName>
    </submittedName>
</protein>
<dbReference type="Proteomes" id="UP000224460">
    <property type="component" value="Unassembled WGS sequence"/>
</dbReference>
<dbReference type="EMBL" id="PEDL01000010">
    <property type="protein sequence ID" value="PHV70464.1"/>
    <property type="molecule type" value="Genomic_DNA"/>
</dbReference>
<keyword evidence="2" id="KW-1185">Reference proteome</keyword>
<sequence length="269" mass="30906">MSLWQVSYQKIIFFMGLLIACNCYAASQPSIDSRDSHKGVVHIAYKEASSKKVKVIIEKGNKKYTYDLKNTGEVEDFPLQMGNGTYTIKVLENTAGTSYYIVSSQTVEVKLQNENSVYLNTIQNMKWSEDSNAIKKAVEMTNTTTNLQEKANILYKHMVQSYTYDYYKLAKLPSTYIPVIDQTFKDKTGICYDFSSLYGAMLRSQGIPAKLIKGYTPNAEGYHAWNEVYDQEKKKWLIIDTTYDLQVIAKKPDVKMTKSEKDYQKVNEY</sequence>
<name>A0AC61DAX9_9FIRM</name>
<proteinExistence type="predicted"/>
<gene>
    <name evidence="1" type="ORF">CS063_10265</name>
</gene>
<accession>A0AC61DAX9</accession>
<organism evidence="1 2">
    <name type="scientific">Sporanaerobium hydrogeniformans</name>
    <dbReference type="NCBI Taxonomy" id="3072179"/>
    <lineage>
        <taxon>Bacteria</taxon>
        <taxon>Bacillati</taxon>
        <taxon>Bacillota</taxon>
        <taxon>Clostridia</taxon>
        <taxon>Lachnospirales</taxon>
        <taxon>Lachnospiraceae</taxon>
        <taxon>Sporanaerobium</taxon>
    </lineage>
</organism>
<evidence type="ECO:0000313" key="1">
    <source>
        <dbReference type="EMBL" id="PHV70464.1"/>
    </source>
</evidence>
<comment type="caution">
    <text evidence="1">The sequence shown here is derived from an EMBL/GenBank/DDBJ whole genome shotgun (WGS) entry which is preliminary data.</text>
</comment>